<keyword evidence="1" id="KW-0812">Transmembrane</keyword>
<dbReference type="Proteomes" id="UP000253034">
    <property type="component" value="Unassembled WGS sequence"/>
</dbReference>
<dbReference type="AlphaFoldDB" id="A0A369BAC3"/>
<evidence type="ECO:0000313" key="2">
    <source>
        <dbReference type="EMBL" id="RCX16634.1"/>
    </source>
</evidence>
<keyword evidence="1" id="KW-1133">Transmembrane helix</keyword>
<evidence type="ECO:0000313" key="3">
    <source>
        <dbReference type="Proteomes" id="UP000253034"/>
    </source>
</evidence>
<dbReference type="RefSeq" id="WP_114297794.1">
    <property type="nucleotide sequence ID" value="NZ_QPJT01000010.1"/>
</dbReference>
<feature type="transmembrane region" description="Helical" evidence="1">
    <location>
        <begin position="54"/>
        <end position="71"/>
    </location>
</feature>
<feature type="transmembrane region" description="Helical" evidence="1">
    <location>
        <begin position="6"/>
        <end position="23"/>
    </location>
</feature>
<proteinExistence type="predicted"/>
<feature type="transmembrane region" description="Helical" evidence="1">
    <location>
        <begin position="30"/>
        <end position="48"/>
    </location>
</feature>
<reference evidence="2 3" key="1">
    <citation type="submission" date="2018-07" db="EMBL/GenBank/DDBJ databases">
        <title>Genomic Encyclopedia of Type Strains, Phase IV (KMG-IV): sequencing the most valuable type-strain genomes for metagenomic binning, comparative biology and taxonomic classification.</title>
        <authorList>
            <person name="Goeker M."/>
        </authorList>
    </citation>
    <scope>NUCLEOTIDE SEQUENCE [LARGE SCALE GENOMIC DNA]</scope>
    <source>
        <strain evidence="2 3">DSM 27016</strain>
    </source>
</reference>
<keyword evidence="1" id="KW-0472">Membrane</keyword>
<comment type="caution">
    <text evidence="2">The sequence shown here is derived from an EMBL/GenBank/DDBJ whole genome shotgun (WGS) entry which is preliminary data.</text>
</comment>
<keyword evidence="3" id="KW-1185">Reference proteome</keyword>
<gene>
    <name evidence="2" type="ORF">DFR58_110132</name>
</gene>
<evidence type="ECO:0000256" key="1">
    <source>
        <dbReference type="SAM" id="Phobius"/>
    </source>
</evidence>
<dbReference type="EMBL" id="QPJT01000010">
    <property type="protein sequence ID" value="RCX16634.1"/>
    <property type="molecule type" value="Genomic_DNA"/>
</dbReference>
<protein>
    <submittedName>
        <fullName evidence="2">Uncharacterized protein</fullName>
    </submittedName>
</protein>
<organism evidence="2 3">
    <name type="scientific">Anaerobacterium chartisolvens</name>
    <dbReference type="NCBI Taxonomy" id="1297424"/>
    <lineage>
        <taxon>Bacteria</taxon>
        <taxon>Bacillati</taxon>
        <taxon>Bacillota</taxon>
        <taxon>Clostridia</taxon>
        <taxon>Eubacteriales</taxon>
        <taxon>Oscillospiraceae</taxon>
        <taxon>Anaerobacterium</taxon>
    </lineage>
</organism>
<accession>A0A369BAC3</accession>
<sequence length="72" mass="8255">MKIKRSYIIITIYVLINVLVLLFSKSITDFCISVGVTSIVLGLVIKFLLKRKLYIYPIAAGSILLLFIYFMH</sequence>
<name>A0A369BAC3_9FIRM</name>